<comment type="caution">
    <text evidence="14">The sequence shown here is derived from an EMBL/GenBank/DDBJ whole genome shotgun (WGS) entry which is preliminary data.</text>
</comment>
<sequence>MQKVYIYKGFERFWHWSQAALIFFLALTGFEVHGSFSLFGYEQAVESHRFAAWMLLTLIAFSIFWHFTTGEWKQYIPTFSKLQAQIRYYTLGIFKGEPHPTRKSVRNKLNPLQALTYLGFKLVMAPLLVITGLVYMYYRSIDANDMVIVSDIPLNVIAFLHTLGAYLILMFAIIHIYMTTTGETPTSNIKAMLTGYENLEEDEPEENLYESEFSDIPKK</sequence>
<dbReference type="Proteomes" id="UP000244956">
    <property type="component" value="Unassembled WGS sequence"/>
</dbReference>
<evidence type="ECO:0000256" key="5">
    <source>
        <dbReference type="ARBA" id="ARBA00022617"/>
    </source>
</evidence>
<dbReference type="InterPro" id="IPR011577">
    <property type="entry name" value="Cyt_b561_bac/Ni-Hgenase"/>
</dbReference>
<reference evidence="14 15" key="1">
    <citation type="submission" date="2018-05" db="EMBL/GenBank/DDBJ databases">
        <title>Marinilabilia rubrum sp. nov., isolated from saltern sediment.</title>
        <authorList>
            <person name="Zhang R."/>
        </authorList>
    </citation>
    <scope>NUCLEOTIDE SEQUENCE [LARGE SCALE GENOMIC DNA]</scope>
    <source>
        <strain evidence="14 15">WTE16</strain>
    </source>
</reference>
<dbReference type="OrthoDB" id="197262at2"/>
<dbReference type="PANTHER" id="PTHR30485">
    <property type="entry name" value="NI/FE-HYDROGENASE 1 B-TYPE CYTOCHROME SUBUNIT"/>
    <property type="match status" value="1"/>
</dbReference>
<evidence type="ECO:0000256" key="8">
    <source>
        <dbReference type="ARBA" id="ARBA00022982"/>
    </source>
</evidence>
<evidence type="ECO:0000256" key="1">
    <source>
        <dbReference type="ARBA" id="ARBA00004651"/>
    </source>
</evidence>
<dbReference type="InterPro" id="IPR016174">
    <property type="entry name" value="Di-haem_cyt_TM"/>
</dbReference>
<feature type="transmembrane region" description="Helical" evidence="12">
    <location>
        <begin position="114"/>
        <end position="138"/>
    </location>
</feature>
<name>A0A2U2BDT6_9BACT</name>
<keyword evidence="10" id="KW-0408">Iron</keyword>
<evidence type="ECO:0000259" key="13">
    <source>
        <dbReference type="Pfam" id="PF01292"/>
    </source>
</evidence>
<dbReference type="InterPro" id="IPR000516">
    <property type="entry name" value="Ni-dep_Hydgase_cyt-B"/>
</dbReference>
<dbReference type="Pfam" id="PF01292">
    <property type="entry name" value="Ni_hydr_CYTB"/>
    <property type="match status" value="1"/>
</dbReference>
<feature type="transmembrane region" description="Helical" evidence="12">
    <location>
        <begin position="50"/>
        <end position="67"/>
    </location>
</feature>
<evidence type="ECO:0000256" key="6">
    <source>
        <dbReference type="ARBA" id="ARBA00022692"/>
    </source>
</evidence>
<dbReference type="GO" id="GO:0009055">
    <property type="term" value="F:electron transfer activity"/>
    <property type="evidence" value="ECO:0007669"/>
    <property type="project" value="InterPro"/>
</dbReference>
<dbReference type="GO" id="GO:0005506">
    <property type="term" value="F:iron ion binding"/>
    <property type="evidence" value="ECO:0007669"/>
    <property type="project" value="InterPro"/>
</dbReference>
<keyword evidence="3" id="KW-0813">Transport</keyword>
<evidence type="ECO:0000256" key="4">
    <source>
        <dbReference type="ARBA" id="ARBA00022475"/>
    </source>
</evidence>
<dbReference type="Gene3D" id="1.20.950.20">
    <property type="entry name" value="Transmembrane di-heme cytochromes, Chain C"/>
    <property type="match status" value="1"/>
</dbReference>
<keyword evidence="8" id="KW-0249">Electron transport</keyword>
<protein>
    <submittedName>
        <fullName evidence="14">Cytochrome B</fullName>
    </submittedName>
</protein>
<organism evidence="14 15">
    <name type="scientific">Marinilabilia rubra</name>
    <dbReference type="NCBI Taxonomy" id="2162893"/>
    <lineage>
        <taxon>Bacteria</taxon>
        <taxon>Pseudomonadati</taxon>
        <taxon>Bacteroidota</taxon>
        <taxon>Bacteroidia</taxon>
        <taxon>Marinilabiliales</taxon>
        <taxon>Marinilabiliaceae</taxon>
        <taxon>Marinilabilia</taxon>
    </lineage>
</organism>
<evidence type="ECO:0000313" key="14">
    <source>
        <dbReference type="EMBL" id="PWE01230.1"/>
    </source>
</evidence>
<dbReference type="GO" id="GO:0022904">
    <property type="term" value="P:respiratory electron transport chain"/>
    <property type="evidence" value="ECO:0007669"/>
    <property type="project" value="InterPro"/>
</dbReference>
<keyword evidence="4" id="KW-1003">Cell membrane</keyword>
<feature type="transmembrane region" description="Helical" evidence="12">
    <location>
        <begin position="158"/>
        <end position="178"/>
    </location>
</feature>
<keyword evidence="6 12" id="KW-0812">Transmembrane</keyword>
<evidence type="ECO:0000256" key="3">
    <source>
        <dbReference type="ARBA" id="ARBA00022448"/>
    </source>
</evidence>
<accession>A0A2U2BDT6</accession>
<dbReference type="PRINTS" id="PR00161">
    <property type="entry name" value="NIHGNASECYTB"/>
</dbReference>
<evidence type="ECO:0000313" key="15">
    <source>
        <dbReference type="Proteomes" id="UP000244956"/>
    </source>
</evidence>
<dbReference type="GO" id="GO:0005886">
    <property type="term" value="C:plasma membrane"/>
    <property type="evidence" value="ECO:0007669"/>
    <property type="project" value="UniProtKB-SubCell"/>
</dbReference>
<evidence type="ECO:0000256" key="10">
    <source>
        <dbReference type="ARBA" id="ARBA00023004"/>
    </source>
</evidence>
<evidence type="ECO:0000256" key="7">
    <source>
        <dbReference type="ARBA" id="ARBA00022723"/>
    </source>
</evidence>
<comment type="similarity">
    <text evidence="2">Belongs to the HupC/HyaC/HydC family.</text>
</comment>
<dbReference type="SUPFAM" id="SSF81342">
    <property type="entry name" value="Transmembrane di-heme cytochromes"/>
    <property type="match status" value="1"/>
</dbReference>
<dbReference type="InterPro" id="IPR051542">
    <property type="entry name" value="Hydrogenase_cytochrome"/>
</dbReference>
<evidence type="ECO:0000256" key="2">
    <source>
        <dbReference type="ARBA" id="ARBA00008622"/>
    </source>
</evidence>
<evidence type="ECO:0000256" key="9">
    <source>
        <dbReference type="ARBA" id="ARBA00022989"/>
    </source>
</evidence>
<dbReference type="RefSeq" id="WP_109262684.1">
    <property type="nucleotide sequence ID" value="NZ_QEWP01000001.1"/>
</dbReference>
<keyword evidence="15" id="KW-1185">Reference proteome</keyword>
<keyword evidence="9 12" id="KW-1133">Transmembrane helix</keyword>
<dbReference type="GO" id="GO:0020037">
    <property type="term" value="F:heme binding"/>
    <property type="evidence" value="ECO:0007669"/>
    <property type="project" value="TreeGrafter"/>
</dbReference>
<comment type="subcellular location">
    <subcellularLocation>
        <location evidence="1">Cell membrane</location>
        <topology evidence="1">Multi-pass membrane protein</topology>
    </subcellularLocation>
</comment>
<feature type="domain" description="Cytochrome b561 bacterial/Ni-hydrogenase" evidence="13">
    <location>
        <begin position="7"/>
        <end position="195"/>
    </location>
</feature>
<evidence type="ECO:0000256" key="11">
    <source>
        <dbReference type="ARBA" id="ARBA00023136"/>
    </source>
</evidence>
<dbReference type="PANTHER" id="PTHR30485:SF1">
    <property type="entry name" value="CYTOCHROME YDHU-RELATED"/>
    <property type="match status" value="1"/>
</dbReference>
<proteinExistence type="inferred from homology"/>
<keyword evidence="5" id="KW-0349">Heme</keyword>
<keyword evidence="11 12" id="KW-0472">Membrane</keyword>
<keyword evidence="7" id="KW-0479">Metal-binding</keyword>
<dbReference type="EMBL" id="QEWP01000001">
    <property type="protein sequence ID" value="PWE01230.1"/>
    <property type="molecule type" value="Genomic_DNA"/>
</dbReference>
<evidence type="ECO:0000256" key="12">
    <source>
        <dbReference type="SAM" id="Phobius"/>
    </source>
</evidence>
<dbReference type="AlphaFoldDB" id="A0A2U2BDT6"/>
<gene>
    <name evidence="14" type="ORF">DDZ16_01715</name>
</gene>